<dbReference type="InterPro" id="IPR005119">
    <property type="entry name" value="LysR_subst-bd"/>
</dbReference>
<name>A0A4Q2SFR0_9ACTN</name>
<evidence type="ECO:0000313" key="6">
    <source>
        <dbReference type="EMBL" id="RYC02382.1"/>
    </source>
</evidence>
<dbReference type="OrthoDB" id="4131546at2"/>
<comment type="caution">
    <text evidence="6">The sequence shown here is derived from an EMBL/GenBank/DDBJ whole genome shotgun (WGS) entry which is preliminary data.</text>
</comment>
<dbReference type="Gene3D" id="1.10.10.10">
    <property type="entry name" value="Winged helix-like DNA-binding domain superfamily/Winged helix DNA-binding domain"/>
    <property type="match status" value="1"/>
</dbReference>
<dbReference type="InterPro" id="IPR000847">
    <property type="entry name" value="LysR_HTH_N"/>
</dbReference>
<keyword evidence="3" id="KW-0238">DNA-binding</keyword>
<evidence type="ECO:0000256" key="3">
    <source>
        <dbReference type="ARBA" id="ARBA00023125"/>
    </source>
</evidence>
<dbReference type="FunFam" id="1.10.10.10:FF:000001">
    <property type="entry name" value="LysR family transcriptional regulator"/>
    <property type="match status" value="1"/>
</dbReference>
<dbReference type="Pfam" id="PF00126">
    <property type="entry name" value="HTH_1"/>
    <property type="match status" value="1"/>
</dbReference>
<dbReference type="SUPFAM" id="SSF53850">
    <property type="entry name" value="Periplasmic binding protein-like II"/>
    <property type="match status" value="1"/>
</dbReference>
<evidence type="ECO:0000256" key="2">
    <source>
        <dbReference type="ARBA" id="ARBA00023015"/>
    </source>
</evidence>
<dbReference type="SUPFAM" id="SSF46785">
    <property type="entry name" value="Winged helix' DNA-binding domain"/>
    <property type="match status" value="1"/>
</dbReference>
<proteinExistence type="inferred from homology"/>
<dbReference type="Gene3D" id="3.40.190.290">
    <property type="match status" value="1"/>
</dbReference>
<organism evidence="6 7">
    <name type="scientific">Nocardioides ganghwensis</name>
    <dbReference type="NCBI Taxonomy" id="252230"/>
    <lineage>
        <taxon>Bacteria</taxon>
        <taxon>Bacillati</taxon>
        <taxon>Actinomycetota</taxon>
        <taxon>Actinomycetes</taxon>
        <taxon>Propionibacteriales</taxon>
        <taxon>Nocardioidaceae</taxon>
        <taxon>Nocardioides</taxon>
    </lineage>
</organism>
<feature type="domain" description="HTH lysR-type" evidence="5">
    <location>
        <begin position="2"/>
        <end position="59"/>
    </location>
</feature>
<dbReference type="EMBL" id="SDWU01000009">
    <property type="protein sequence ID" value="RYC02382.1"/>
    <property type="molecule type" value="Genomic_DNA"/>
</dbReference>
<keyword evidence="7" id="KW-1185">Reference proteome</keyword>
<dbReference type="GO" id="GO:0003677">
    <property type="term" value="F:DNA binding"/>
    <property type="evidence" value="ECO:0007669"/>
    <property type="project" value="UniProtKB-KW"/>
</dbReference>
<protein>
    <submittedName>
        <fullName evidence="6">LysR family transcriptional regulator</fullName>
    </submittedName>
</protein>
<dbReference type="Pfam" id="PF03466">
    <property type="entry name" value="LysR_substrate"/>
    <property type="match status" value="1"/>
</dbReference>
<dbReference type="RefSeq" id="WP_129454995.1">
    <property type="nucleotide sequence ID" value="NZ_JACXYX010000005.1"/>
</dbReference>
<dbReference type="Proteomes" id="UP000293291">
    <property type="component" value="Unassembled WGS sequence"/>
</dbReference>
<evidence type="ECO:0000313" key="7">
    <source>
        <dbReference type="Proteomes" id="UP000293291"/>
    </source>
</evidence>
<keyword evidence="4" id="KW-0804">Transcription</keyword>
<dbReference type="PANTHER" id="PTHR30346">
    <property type="entry name" value="TRANSCRIPTIONAL DUAL REGULATOR HCAR-RELATED"/>
    <property type="match status" value="1"/>
</dbReference>
<evidence type="ECO:0000256" key="4">
    <source>
        <dbReference type="ARBA" id="ARBA00023163"/>
    </source>
</evidence>
<dbReference type="GO" id="GO:0003700">
    <property type="term" value="F:DNA-binding transcription factor activity"/>
    <property type="evidence" value="ECO:0007669"/>
    <property type="project" value="InterPro"/>
</dbReference>
<sequence>MLDVKRLQVLLAIVEEGSVTAAAAALGYTPSAVSQQLLRLEREAGQPLLDRHARGMRPTDAGLVLATHARKVVRQLAAAEADLQDIAGVRRGSVTLGTFPTVGSSFLPLAVRRYRELYPNITLTISSGREDHLVRMLEEGAVAMSFLWDYEWDRVSNDELVLTELFTDPTVLLVGASHRLARRRTVDIAALADEPWIIRAGGHPVVEVLERSAVAAGFTPTIAFQANDYQEAQAMVSVGLGIALAPRTATVNQHPDVRVISLGSSAPSRRVLVAHRAGRVRGAAELALHDVLVETASSYPGR</sequence>
<dbReference type="CDD" id="cd08423">
    <property type="entry name" value="PBP2_LTTR_like_6"/>
    <property type="match status" value="1"/>
</dbReference>
<evidence type="ECO:0000259" key="5">
    <source>
        <dbReference type="PROSITE" id="PS50931"/>
    </source>
</evidence>
<dbReference type="AlphaFoldDB" id="A0A4Q2SFR0"/>
<gene>
    <name evidence="6" type="ORF">EUA07_10000</name>
</gene>
<dbReference type="InterPro" id="IPR036390">
    <property type="entry name" value="WH_DNA-bd_sf"/>
</dbReference>
<reference evidence="6 7" key="1">
    <citation type="submission" date="2019-01" db="EMBL/GenBank/DDBJ databases">
        <title>Novel species of Nocardioides.</title>
        <authorList>
            <person name="Liu Q."/>
            <person name="Xin Y.-H."/>
        </authorList>
    </citation>
    <scope>NUCLEOTIDE SEQUENCE [LARGE SCALE GENOMIC DNA]</scope>
    <source>
        <strain evidence="6 7">CGMCC 4.6875</strain>
    </source>
</reference>
<dbReference type="GO" id="GO:0032993">
    <property type="term" value="C:protein-DNA complex"/>
    <property type="evidence" value="ECO:0007669"/>
    <property type="project" value="TreeGrafter"/>
</dbReference>
<keyword evidence="2" id="KW-0805">Transcription regulation</keyword>
<dbReference type="InterPro" id="IPR036388">
    <property type="entry name" value="WH-like_DNA-bd_sf"/>
</dbReference>
<dbReference type="PANTHER" id="PTHR30346:SF29">
    <property type="entry name" value="LYSR SUBSTRATE-BINDING"/>
    <property type="match status" value="1"/>
</dbReference>
<comment type="similarity">
    <text evidence="1">Belongs to the LysR transcriptional regulatory family.</text>
</comment>
<accession>A0A4Q2SFR0</accession>
<dbReference type="PROSITE" id="PS50931">
    <property type="entry name" value="HTH_LYSR"/>
    <property type="match status" value="1"/>
</dbReference>
<evidence type="ECO:0000256" key="1">
    <source>
        <dbReference type="ARBA" id="ARBA00009437"/>
    </source>
</evidence>